<feature type="domain" description="HD-GYP" evidence="9">
    <location>
        <begin position="491"/>
        <end position="686"/>
    </location>
</feature>
<dbReference type="Gene3D" id="1.10.3210.10">
    <property type="entry name" value="Hypothetical protein af1432"/>
    <property type="match status" value="1"/>
</dbReference>
<evidence type="ECO:0000256" key="5">
    <source>
        <dbReference type="ARBA" id="ARBA00023136"/>
    </source>
</evidence>
<dbReference type="PANTHER" id="PTHR43155">
    <property type="entry name" value="CYCLIC DI-GMP PHOSPHODIESTERASE PA4108-RELATED"/>
    <property type="match status" value="1"/>
</dbReference>
<dbReference type="PROSITE" id="PS51832">
    <property type="entry name" value="HD_GYP"/>
    <property type="match status" value="1"/>
</dbReference>
<gene>
    <name evidence="10" type="ORF">Tfer_2343</name>
</gene>
<dbReference type="RefSeq" id="WP_052218480.1">
    <property type="nucleotide sequence ID" value="NZ_LGTE01000018.1"/>
</dbReference>
<dbReference type="AlphaFoldDB" id="A0A0L6W0S7"/>
<keyword evidence="6" id="KW-0175">Coiled coil</keyword>
<dbReference type="InterPro" id="IPR003607">
    <property type="entry name" value="HD/PDEase_dom"/>
</dbReference>
<evidence type="ECO:0000256" key="2">
    <source>
        <dbReference type="ARBA" id="ARBA00022475"/>
    </source>
</evidence>
<evidence type="ECO:0000256" key="3">
    <source>
        <dbReference type="ARBA" id="ARBA00022692"/>
    </source>
</evidence>
<evidence type="ECO:0000256" key="7">
    <source>
        <dbReference type="SAM" id="Phobius"/>
    </source>
</evidence>
<evidence type="ECO:0000256" key="4">
    <source>
        <dbReference type="ARBA" id="ARBA00022989"/>
    </source>
</evidence>
<dbReference type="GO" id="GO:0007165">
    <property type="term" value="P:signal transduction"/>
    <property type="evidence" value="ECO:0007669"/>
    <property type="project" value="InterPro"/>
</dbReference>
<evidence type="ECO:0000256" key="1">
    <source>
        <dbReference type="ARBA" id="ARBA00004651"/>
    </source>
</evidence>
<dbReference type="GO" id="GO:0016787">
    <property type="term" value="F:hydrolase activity"/>
    <property type="evidence" value="ECO:0007669"/>
    <property type="project" value="UniProtKB-KW"/>
</dbReference>
<name>A0A0L6W0S7_9FIRM</name>
<accession>A0A0L6W0S7</accession>
<dbReference type="NCBIfam" id="TIGR00277">
    <property type="entry name" value="HDIG"/>
    <property type="match status" value="1"/>
</dbReference>
<dbReference type="InterPro" id="IPR037522">
    <property type="entry name" value="HD_GYP_dom"/>
</dbReference>
<dbReference type="InterPro" id="IPR003660">
    <property type="entry name" value="HAMP_dom"/>
</dbReference>
<dbReference type="Gene3D" id="6.10.340.10">
    <property type="match status" value="1"/>
</dbReference>
<evidence type="ECO:0000259" key="9">
    <source>
        <dbReference type="PROSITE" id="PS51832"/>
    </source>
</evidence>
<comment type="caution">
    <text evidence="10">The sequence shown here is derived from an EMBL/GenBank/DDBJ whole genome shotgun (WGS) entry which is preliminary data.</text>
</comment>
<dbReference type="GO" id="GO:0005886">
    <property type="term" value="C:plasma membrane"/>
    <property type="evidence" value="ECO:0007669"/>
    <property type="project" value="UniProtKB-SubCell"/>
</dbReference>
<dbReference type="InterPro" id="IPR006674">
    <property type="entry name" value="HD_domain"/>
</dbReference>
<evidence type="ECO:0000313" key="10">
    <source>
        <dbReference type="EMBL" id="KNZ68983.1"/>
    </source>
</evidence>
<dbReference type="SUPFAM" id="SSF109604">
    <property type="entry name" value="HD-domain/PDEase-like"/>
    <property type="match status" value="1"/>
</dbReference>
<keyword evidence="5 7" id="KW-0472">Membrane</keyword>
<dbReference type="PROSITE" id="PS51831">
    <property type="entry name" value="HD"/>
    <property type="match status" value="1"/>
</dbReference>
<dbReference type="Pfam" id="PF00672">
    <property type="entry name" value="HAMP"/>
    <property type="match status" value="1"/>
</dbReference>
<feature type="transmembrane region" description="Helical" evidence="7">
    <location>
        <begin position="322"/>
        <end position="339"/>
    </location>
</feature>
<dbReference type="InterPro" id="IPR029151">
    <property type="entry name" value="Sensor-like_sf"/>
</dbReference>
<feature type="transmembrane region" description="Helical" evidence="7">
    <location>
        <begin position="15"/>
        <end position="32"/>
    </location>
</feature>
<sequence>MLVKKLLGKLHRVSLRGKILIAFVVIMTLFLYRVSFSTKYYIVEKHGQEQVGTILQGAHNYFYDKLENMTYLFRTITTEMELRDYTPAQMAKVKNKVQAWPSEIRPDILFFTDKEGKVIYSKNNPEPVKDIYQLDILKLATMRGETSGIEVLDKQLLEAEGVAGNACINIVPTQQATNLNYTKECKAMAMMVVEPVHKNMGIAGYVVLGKILNNNNTIVDNIKKNFGARSTIFLDKVRIATNVTNDQGDRATGTLLSDPVYDKVIKKGSKYTGRAFVVNNWYVTAYEPIKDVNGKVVGALYVGTEEKPLLEMQQSVNNQIRVTLAVAIVVFAIAILWVYRSVVKPIHNISTGVLHIARGDFGTRFPTSQPNRCWEIMDCQQEECPAYNNALIRCWLLSDAWCRHQGNNCGKPDCCLHCDVYNIYSGNELDRLIDAVNFMAMFIDERTKAMEELNKQLEANNKELAEHRDELESQKENLLQLNRQLEESMKALDHSQNIIYALAVAVEAKDPYTRGHSERVAEYSIRLAKRLGINGDDLELLKGAALLHDIGKIGISGSILRKPGALNALEFQQVRKHPSIGERICLSLKFAQEMLPIIRHHHEHYNGQGYPDGLKGEHIPLMARIIAIADAYDAMTSDRPYRSGMPREEALRRLREGAGTQWDPKLVPEFINLVQNEFVEEVAVSKENGQFLR</sequence>
<dbReference type="Pfam" id="PF13487">
    <property type="entry name" value="HD_5"/>
    <property type="match status" value="1"/>
</dbReference>
<evidence type="ECO:0000313" key="11">
    <source>
        <dbReference type="Proteomes" id="UP000037175"/>
    </source>
</evidence>
<dbReference type="CDD" id="cd00077">
    <property type="entry name" value="HDc"/>
    <property type="match status" value="1"/>
</dbReference>
<proteinExistence type="predicted"/>
<dbReference type="SUPFAM" id="SSF103190">
    <property type="entry name" value="Sensory domain-like"/>
    <property type="match status" value="1"/>
</dbReference>
<organism evidence="10 11">
    <name type="scientific">Thermincola ferriacetica</name>
    <dbReference type="NCBI Taxonomy" id="281456"/>
    <lineage>
        <taxon>Bacteria</taxon>
        <taxon>Bacillati</taxon>
        <taxon>Bacillota</taxon>
        <taxon>Clostridia</taxon>
        <taxon>Eubacteriales</taxon>
        <taxon>Thermincolaceae</taxon>
        <taxon>Thermincola</taxon>
    </lineage>
</organism>
<reference evidence="11" key="1">
    <citation type="submission" date="2015-07" db="EMBL/GenBank/DDBJ databases">
        <title>Complete Genome of Thermincola ferriacetica strain Z-0001T.</title>
        <authorList>
            <person name="Lusk B."/>
            <person name="Badalamenti J.P."/>
            <person name="Parameswaran P."/>
            <person name="Bond D.R."/>
            <person name="Torres C.I."/>
        </authorList>
    </citation>
    <scope>NUCLEOTIDE SEQUENCE [LARGE SCALE GENOMIC DNA]</scope>
    <source>
        <strain evidence="11">Z-0001</strain>
    </source>
</reference>
<keyword evidence="4 7" id="KW-1133">Transmembrane helix</keyword>
<feature type="domain" description="HD" evidence="8">
    <location>
        <begin position="513"/>
        <end position="635"/>
    </location>
</feature>
<keyword evidence="10" id="KW-0378">Hydrolase</keyword>
<dbReference type="EMBL" id="LGTE01000018">
    <property type="protein sequence ID" value="KNZ68983.1"/>
    <property type="molecule type" value="Genomic_DNA"/>
</dbReference>
<keyword evidence="11" id="KW-1185">Reference proteome</keyword>
<feature type="coiled-coil region" evidence="6">
    <location>
        <begin position="443"/>
        <end position="495"/>
    </location>
</feature>
<dbReference type="InterPro" id="IPR006675">
    <property type="entry name" value="HDIG_dom"/>
</dbReference>
<comment type="subcellular location">
    <subcellularLocation>
        <location evidence="1">Cell membrane</location>
        <topology evidence="1">Multi-pass membrane protein</topology>
    </subcellularLocation>
</comment>
<protein>
    <submittedName>
        <fullName evidence="10">Metal dependent phosphohydrolase</fullName>
    </submittedName>
</protein>
<dbReference type="Proteomes" id="UP000037175">
    <property type="component" value="Unassembled WGS sequence"/>
</dbReference>
<evidence type="ECO:0000256" key="6">
    <source>
        <dbReference type="SAM" id="Coils"/>
    </source>
</evidence>
<evidence type="ECO:0000259" key="8">
    <source>
        <dbReference type="PROSITE" id="PS51831"/>
    </source>
</evidence>
<keyword evidence="3 7" id="KW-0812">Transmembrane</keyword>
<dbReference type="PANTHER" id="PTHR43155:SF2">
    <property type="entry name" value="CYCLIC DI-GMP PHOSPHODIESTERASE PA4108"/>
    <property type="match status" value="1"/>
</dbReference>
<dbReference type="Pfam" id="PF17202">
    <property type="entry name" value="sCache_3_3"/>
    <property type="match status" value="1"/>
</dbReference>
<dbReference type="InterPro" id="IPR033463">
    <property type="entry name" value="sCache_3"/>
</dbReference>
<dbReference type="SMART" id="SM00471">
    <property type="entry name" value="HDc"/>
    <property type="match status" value="1"/>
</dbReference>
<keyword evidence="2" id="KW-1003">Cell membrane</keyword>